<accession>U5VU56</accession>
<keyword evidence="2" id="KW-1185">Reference proteome</keyword>
<dbReference type="KEGG" id="afs:AFR_04335"/>
<organism evidence="1 2">
    <name type="scientific">Actinoplanes friuliensis DSM 7358</name>
    <dbReference type="NCBI Taxonomy" id="1246995"/>
    <lineage>
        <taxon>Bacteria</taxon>
        <taxon>Bacillati</taxon>
        <taxon>Actinomycetota</taxon>
        <taxon>Actinomycetes</taxon>
        <taxon>Micromonosporales</taxon>
        <taxon>Micromonosporaceae</taxon>
        <taxon>Actinoplanes</taxon>
    </lineage>
</organism>
<dbReference type="EMBL" id="CP006272">
    <property type="protein sequence ID" value="AGZ39156.1"/>
    <property type="molecule type" value="Genomic_DNA"/>
</dbReference>
<protein>
    <submittedName>
        <fullName evidence="1">Uncharacterized protein</fullName>
    </submittedName>
</protein>
<sequence length="97" mass="10480">MTTNPVVTVAACAGGLYSVQAVYRLPLYVTRHAKARATLRAAWLANKLPITLDITVDGYRGAISTITPDGYTIDVVTITPRPRALSLQVRSPCLKKP</sequence>
<evidence type="ECO:0000313" key="1">
    <source>
        <dbReference type="EMBL" id="AGZ39156.1"/>
    </source>
</evidence>
<dbReference type="Proteomes" id="UP000017746">
    <property type="component" value="Chromosome"/>
</dbReference>
<gene>
    <name evidence="1" type="ORF">AFR_04335</name>
</gene>
<reference evidence="1 2" key="1">
    <citation type="journal article" date="2014" name="J. Biotechnol.">
        <title>Complete genome sequence of the actinobacterium Actinoplanes friuliensis HAG 010964, producer of the lipopeptide antibiotic friulimycin.</title>
        <authorList>
            <person name="Ruckert C."/>
            <person name="Szczepanowski R."/>
            <person name="Albersmeier A."/>
            <person name="Goesmann A."/>
            <person name="Fischer N."/>
            <person name="Steinkamper A."/>
            <person name="Puhler A."/>
            <person name="Biener R."/>
            <person name="Schwartz D."/>
            <person name="Kalinowski J."/>
        </authorList>
    </citation>
    <scope>NUCLEOTIDE SEQUENCE [LARGE SCALE GENOMIC DNA]</scope>
    <source>
        <strain evidence="1 2">DSM 7358</strain>
    </source>
</reference>
<dbReference type="HOGENOM" id="CLU_2340492_0_0_11"/>
<proteinExistence type="predicted"/>
<name>U5VU56_9ACTN</name>
<dbReference type="AlphaFoldDB" id="U5VU56"/>
<evidence type="ECO:0000313" key="2">
    <source>
        <dbReference type="Proteomes" id="UP000017746"/>
    </source>
</evidence>
<dbReference type="PATRIC" id="fig|1246995.3.peg.875"/>